<evidence type="ECO:0000313" key="9">
    <source>
        <dbReference type="Proteomes" id="UP000317265"/>
    </source>
</evidence>
<keyword evidence="4" id="KW-1133">Transmembrane helix</keyword>
<protein>
    <submittedName>
        <fullName evidence="6">Cation:proton antiporter</fullName>
    </submittedName>
</protein>
<comment type="caution">
    <text evidence="6">The sequence shown here is derived from an EMBL/GenBank/DDBJ whole genome shotgun (WGS) entry which is preliminary data.</text>
</comment>
<dbReference type="Proteomes" id="UP000316080">
    <property type="component" value="Unassembled WGS sequence"/>
</dbReference>
<gene>
    <name evidence="7" type="ORF">DSO09_01305</name>
    <name evidence="6" type="ORF">EF809_02885</name>
</gene>
<reference evidence="6 8" key="2">
    <citation type="journal article" date="2019" name="Nat. Microbiol.">
        <title>Wide diversity of methane and short-chain alkane metabolisms in uncultured archaea.</title>
        <authorList>
            <person name="Borrel G."/>
            <person name="Adam P.S."/>
            <person name="McKay L.J."/>
            <person name="Chen L.X."/>
            <person name="Sierra-Garcia I.N."/>
            <person name="Sieber C.M."/>
            <person name="Letourneur Q."/>
            <person name="Ghozlane A."/>
            <person name="Andersen G.L."/>
            <person name="Li W.J."/>
            <person name="Hallam S.J."/>
            <person name="Muyzer G."/>
            <person name="de Oliveira V.M."/>
            <person name="Inskeep W.P."/>
            <person name="Banfield J.F."/>
            <person name="Gribaldo S."/>
        </authorList>
    </citation>
    <scope>NUCLEOTIDE SEQUENCE [LARGE SCALE GENOMIC DNA]</scope>
    <source>
        <strain evidence="6">Verst-YHS</strain>
    </source>
</reference>
<dbReference type="NCBIfam" id="NF004922">
    <property type="entry name" value="PRK06279.1"/>
    <property type="match status" value="1"/>
</dbReference>
<comment type="subcellular location">
    <subcellularLocation>
        <location evidence="1">Cell membrane</location>
        <topology evidence="1">Multi-pass membrane protein</topology>
    </subcellularLocation>
</comment>
<keyword evidence="2" id="KW-1003">Cell membrane</keyword>
<evidence type="ECO:0000313" key="6">
    <source>
        <dbReference type="EMBL" id="RZN56335.1"/>
    </source>
</evidence>
<keyword evidence="5" id="KW-0472">Membrane</keyword>
<accession>A0A520KFQ3</accession>
<sequence length="101" mass="11539">MSFFWGVRFWLRLIREILVSIIDVSKRCLNGDIDPVIQSVDSILAKPISQTMLANSITYTPGTVTIDVNVSEKRIFVGAINPRKREEIIPLESHVERWLGK</sequence>
<dbReference type="InterPro" id="IPR002758">
    <property type="entry name" value="Cation_antiport_E"/>
</dbReference>
<evidence type="ECO:0000256" key="2">
    <source>
        <dbReference type="ARBA" id="ARBA00022475"/>
    </source>
</evidence>
<proteinExistence type="predicted"/>
<dbReference type="Proteomes" id="UP000317265">
    <property type="component" value="Unassembled WGS sequence"/>
</dbReference>
<dbReference type="AlphaFoldDB" id="A0A520KFQ3"/>
<keyword evidence="3" id="KW-0812">Transmembrane</keyword>
<name>A0A520KFQ3_9CREN</name>
<evidence type="ECO:0000256" key="4">
    <source>
        <dbReference type="ARBA" id="ARBA00022989"/>
    </source>
</evidence>
<dbReference type="PANTHER" id="PTHR34584:SF1">
    <property type="entry name" value="NA(+)_H(+) ANTIPORTER SUBUNIT E1"/>
    <property type="match status" value="1"/>
</dbReference>
<dbReference type="PANTHER" id="PTHR34584">
    <property type="entry name" value="NA(+)/H(+) ANTIPORTER SUBUNIT E1"/>
    <property type="match status" value="1"/>
</dbReference>
<dbReference type="EMBL" id="QNVI01000016">
    <property type="protein sequence ID" value="TDA39994.1"/>
    <property type="molecule type" value="Genomic_DNA"/>
</dbReference>
<dbReference type="EMBL" id="RXIH01000025">
    <property type="protein sequence ID" value="RZN56335.1"/>
    <property type="molecule type" value="Genomic_DNA"/>
</dbReference>
<evidence type="ECO:0000256" key="1">
    <source>
        <dbReference type="ARBA" id="ARBA00004651"/>
    </source>
</evidence>
<evidence type="ECO:0000313" key="7">
    <source>
        <dbReference type="EMBL" id="TDA39994.1"/>
    </source>
</evidence>
<evidence type="ECO:0000313" key="8">
    <source>
        <dbReference type="Proteomes" id="UP000316080"/>
    </source>
</evidence>
<dbReference type="Pfam" id="PF01899">
    <property type="entry name" value="MNHE"/>
    <property type="match status" value="1"/>
</dbReference>
<organism evidence="6 8">
    <name type="scientific">Thermoproteota archaeon</name>
    <dbReference type="NCBI Taxonomy" id="2056631"/>
    <lineage>
        <taxon>Archaea</taxon>
        <taxon>Thermoproteota</taxon>
    </lineage>
</organism>
<dbReference type="GO" id="GO:0008324">
    <property type="term" value="F:monoatomic cation transmembrane transporter activity"/>
    <property type="evidence" value="ECO:0007669"/>
    <property type="project" value="InterPro"/>
</dbReference>
<reference evidence="7 9" key="1">
    <citation type="journal article" date="2019" name="Nat. Microbiol.">
        <title>Expanding anaerobic alkane metabolism in the domain of Archaea.</title>
        <authorList>
            <person name="Wang Y."/>
            <person name="Wegener G."/>
            <person name="Hou J."/>
            <person name="Wang F."/>
            <person name="Xiao X."/>
        </authorList>
    </citation>
    <scope>NUCLEOTIDE SEQUENCE [LARGE SCALE GENOMIC DNA]</scope>
    <source>
        <strain evidence="7">WYZ-LMO11</strain>
    </source>
</reference>
<evidence type="ECO:0000256" key="3">
    <source>
        <dbReference type="ARBA" id="ARBA00022692"/>
    </source>
</evidence>
<dbReference type="GO" id="GO:0005886">
    <property type="term" value="C:plasma membrane"/>
    <property type="evidence" value="ECO:0007669"/>
    <property type="project" value="UniProtKB-SubCell"/>
</dbReference>
<evidence type="ECO:0000256" key="5">
    <source>
        <dbReference type="ARBA" id="ARBA00023136"/>
    </source>
</evidence>